<dbReference type="Pfam" id="PF02945">
    <property type="entry name" value="Endonuclease_7"/>
    <property type="match status" value="1"/>
</dbReference>
<dbReference type="InterPro" id="IPR038563">
    <property type="entry name" value="Endonuclease_7_sf"/>
</dbReference>
<evidence type="ECO:0000313" key="1">
    <source>
        <dbReference type="EMBL" id="RBL99226.1"/>
    </source>
</evidence>
<gene>
    <name evidence="1" type="ORF">C1H84_16205</name>
</gene>
<dbReference type="EMBL" id="POAF01000009">
    <property type="protein sequence ID" value="RBL99226.1"/>
    <property type="molecule type" value="Genomic_DNA"/>
</dbReference>
<sequence length="173" mass="19092">MLISMTDQKLESLLTRLCKQCGTTFSEARRPGAPRTLCDECQVYRRRRGSYRVTCPCGKEFTADATPGVARRYCSENHKRRYNQIIKLYGLELGAYLQMERQQGGRCAVCGQEQTMTLYIDHDHATGAVRGLLCSGCNFGLGHFGDSPERLELAAAYIRRAASVVGAGKSVGG</sequence>
<dbReference type="InterPro" id="IPR004211">
    <property type="entry name" value="Endonuclease_7"/>
</dbReference>
<dbReference type="AlphaFoldDB" id="A0A365YA10"/>
<dbReference type="SUPFAM" id="SSF54060">
    <property type="entry name" value="His-Me finger endonucleases"/>
    <property type="match status" value="1"/>
</dbReference>
<evidence type="ECO:0000313" key="2">
    <source>
        <dbReference type="Proteomes" id="UP000252167"/>
    </source>
</evidence>
<keyword evidence="2" id="KW-1185">Reference proteome</keyword>
<dbReference type="InterPro" id="IPR044925">
    <property type="entry name" value="His-Me_finger_sf"/>
</dbReference>
<proteinExistence type="predicted"/>
<evidence type="ECO:0008006" key="3">
    <source>
        <dbReference type="Google" id="ProtNLM"/>
    </source>
</evidence>
<protein>
    <recommendedName>
        <fullName evidence="3">Recombination endonuclease VII</fullName>
    </recommendedName>
</protein>
<name>A0A365YA10_9MICC</name>
<dbReference type="Proteomes" id="UP000252167">
    <property type="component" value="Unassembled WGS sequence"/>
</dbReference>
<organism evidence="1 2">
    <name type="scientific">Glutamicibacter soli</name>
    <dbReference type="NCBI Taxonomy" id="453836"/>
    <lineage>
        <taxon>Bacteria</taxon>
        <taxon>Bacillati</taxon>
        <taxon>Actinomycetota</taxon>
        <taxon>Actinomycetes</taxon>
        <taxon>Micrococcales</taxon>
        <taxon>Micrococcaceae</taxon>
        <taxon>Glutamicibacter</taxon>
    </lineage>
</organism>
<dbReference type="Gene3D" id="3.40.1800.10">
    <property type="entry name" value="His-Me finger endonucleases"/>
    <property type="match status" value="1"/>
</dbReference>
<comment type="caution">
    <text evidence="1">The sequence shown here is derived from an EMBL/GenBank/DDBJ whole genome shotgun (WGS) entry which is preliminary data.</text>
</comment>
<accession>A0A365YA10</accession>
<reference evidence="1 2" key="1">
    <citation type="submission" date="2018-01" db="EMBL/GenBank/DDBJ databases">
        <title>Glutamicibacter soli strain NHPC-3 Whole genome sequence and assembly.</title>
        <authorList>
            <person name="Choudhury P."/>
            <person name="Gupta D."/>
            <person name="Sengupta K."/>
            <person name="Jawed A."/>
            <person name="Sultana N."/>
            <person name="Saha P."/>
        </authorList>
    </citation>
    <scope>NUCLEOTIDE SEQUENCE [LARGE SCALE GENOMIC DNA]</scope>
    <source>
        <strain evidence="1 2">NHPC-3</strain>
    </source>
</reference>